<keyword evidence="1" id="KW-0408">Iron</keyword>
<keyword evidence="1" id="KW-0479">Metal-binding</keyword>
<dbReference type="AlphaFoldDB" id="A0A1M4XPQ6"/>
<keyword evidence="3" id="KW-1185">Reference proteome</keyword>
<evidence type="ECO:0000256" key="1">
    <source>
        <dbReference type="ARBA" id="ARBA00023014"/>
    </source>
</evidence>
<organism evidence="2 3">
    <name type="scientific">Desulfacinum infernum DSM 9756</name>
    <dbReference type="NCBI Taxonomy" id="1121391"/>
    <lineage>
        <taxon>Bacteria</taxon>
        <taxon>Pseudomonadati</taxon>
        <taxon>Thermodesulfobacteriota</taxon>
        <taxon>Syntrophobacteria</taxon>
        <taxon>Syntrophobacterales</taxon>
        <taxon>Syntrophobacteraceae</taxon>
        <taxon>Desulfacinum</taxon>
    </lineage>
</organism>
<evidence type="ECO:0000313" key="3">
    <source>
        <dbReference type="Proteomes" id="UP000184076"/>
    </source>
</evidence>
<reference evidence="3" key="1">
    <citation type="submission" date="2016-11" db="EMBL/GenBank/DDBJ databases">
        <authorList>
            <person name="Varghese N."/>
            <person name="Submissions S."/>
        </authorList>
    </citation>
    <scope>NUCLEOTIDE SEQUENCE [LARGE SCALE GENOMIC DNA]</scope>
    <source>
        <strain evidence="3">DSM 9756</strain>
    </source>
</reference>
<accession>A0A1M4XPQ6</accession>
<dbReference type="InterPro" id="IPR006311">
    <property type="entry name" value="TAT_signal"/>
</dbReference>
<dbReference type="GO" id="GO:0051536">
    <property type="term" value="F:iron-sulfur cluster binding"/>
    <property type="evidence" value="ECO:0007669"/>
    <property type="project" value="UniProtKB-KW"/>
</dbReference>
<dbReference type="STRING" id="1121391.SAMN02745206_01080"/>
<dbReference type="PROSITE" id="PS51318">
    <property type="entry name" value="TAT"/>
    <property type="match status" value="1"/>
</dbReference>
<dbReference type="EMBL" id="FQVB01000009">
    <property type="protein sequence ID" value="SHE95401.1"/>
    <property type="molecule type" value="Genomic_DNA"/>
</dbReference>
<keyword evidence="1" id="KW-0411">Iron-sulfur</keyword>
<proteinExistence type="predicted"/>
<name>A0A1M4XPQ6_9BACT</name>
<protein>
    <submittedName>
        <fullName evidence="2">Uncharacterized protein</fullName>
    </submittedName>
</protein>
<gene>
    <name evidence="2" type="ORF">SAMN02745206_01080</name>
</gene>
<sequence>MNDGVLMERRKFLQLGLMAGGMAVLHAALPRVSSAQIRTVTLEECLNLSPLDMAQRSEMVLQSWNTLRQAVSEIRDASLRQAVFEILDNPAPTFIEPLSSEKDRKEVYRRLQAEGAVDEIPFDQFLPPVDDPRQSPWPFLAAPGSGYQSHHAYPGGLVTHTALNTMVSLSLYEHYKTVYDFQLDRDVVIASQVLHDLHKPWVFQWQEDGRSRAERKLAGTGEHHPYSVAESLHRGLPAEVCVAQACAHNHPGFPKDEEGPVRWLKAAAALTGKDPVRADLLDSDGKTLPLPRRMENFVCHLGDHDWVLTVPAAKWVIEEMKGIAVKDYGLSEADLKGRRFHQLRNYVFSQASIMTLYHVLSTRGSDALSHTVRSIVIPA</sequence>
<dbReference type="RefSeq" id="WP_073037709.1">
    <property type="nucleotide sequence ID" value="NZ_FQVB01000009.1"/>
</dbReference>
<evidence type="ECO:0000313" key="2">
    <source>
        <dbReference type="EMBL" id="SHE95401.1"/>
    </source>
</evidence>
<dbReference type="Proteomes" id="UP000184076">
    <property type="component" value="Unassembled WGS sequence"/>
</dbReference>